<dbReference type="PROSITE" id="PS50830">
    <property type="entry name" value="TNASE_3"/>
    <property type="match status" value="1"/>
</dbReference>
<dbReference type="RefSeq" id="WP_379949523.1">
    <property type="nucleotide sequence ID" value="NZ_JBHMAF010000065.1"/>
</dbReference>
<dbReference type="PANTHER" id="PTHR12302">
    <property type="entry name" value="EBNA2 BINDING PROTEIN P100"/>
    <property type="match status" value="1"/>
</dbReference>
<name>A0ABV5WF39_9BACI</name>
<evidence type="ECO:0000256" key="1">
    <source>
        <dbReference type="ARBA" id="ARBA00022722"/>
    </source>
</evidence>
<dbReference type="Gene3D" id="2.40.50.90">
    <property type="match status" value="1"/>
</dbReference>
<evidence type="ECO:0000256" key="3">
    <source>
        <dbReference type="ARBA" id="ARBA00022801"/>
    </source>
</evidence>
<evidence type="ECO:0000259" key="4">
    <source>
        <dbReference type="PROSITE" id="PS50830"/>
    </source>
</evidence>
<dbReference type="SMART" id="SM00318">
    <property type="entry name" value="SNc"/>
    <property type="match status" value="1"/>
</dbReference>
<evidence type="ECO:0000313" key="5">
    <source>
        <dbReference type="EMBL" id="MFB9759227.1"/>
    </source>
</evidence>
<gene>
    <name evidence="5" type="ORF">ACFFMS_12320</name>
</gene>
<dbReference type="Pfam" id="PF00565">
    <property type="entry name" value="SNase"/>
    <property type="match status" value="1"/>
</dbReference>
<reference evidence="5 6" key="1">
    <citation type="submission" date="2024-09" db="EMBL/GenBank/DDBJ databases">
        <authorList>
            <person name="Sun Q."/>
            <person name="Mori K."/>
        </authorList>
    </citation>
    <scope>NUCLEOTIDE SEQUENCE [LARGE SCALE GENOMIC DNA]</scope>
    <source>
        <strain evidence="5 6">JCM 11201</strain>
    </source>
</reference>
<dbReference type="PROSITE" id="PS51257">
    <property type="entry name" value="PROKAR_LIPOPROTEIN"/>
    <property type="match status" value="1"/>
</dbReference>
<dbReference type="InterPro" id="IPR016071">
    <property type="entry name" value="Staphylococal_nuclease_OB-fold"/>
</dbReference>
<evidence type="ECO:0000256" key="2">
    <source>
        <dbReference type="ARBA" id="ARBA00022759"/>
    </source>
</evidence>
<dbReference type="PANTHER" id="PTHR12302:SF3">
    <property type="entry name" value="SERINE_THREONINE-PROTEIN KINASE 31"/>
    <property type="match status" value="1"/>
</dbReference>
<keyword evidence="3" id="KW-0378">Hydrolase</keyword>
<keyword evidence="1" id="KW-0540">Nuclease</keyword>
<sequence length="242" mass="27379">MEKLIDYILFKKYLAYILLFCFILVGLTGCQTAKNTTTATVDHVIDGDTVKVTIGNQTETIRLLLIDTPESVHPTKPVQPFGKEASNYLKEMLPNGTKVELEYDVNKRDKYDRLLAYIWLDGKMINEVLVEKGFARVAYIYKPNTKYEMRLKKVEETAKNKKIGIWSIPNYVTDRGFDSNAEAPSQKSDSSKCARPVIKGNITRGGDKIYHTPASPQYKVTKAEEMFCTEEDAVKAGFRKAG</sequence>
<feature type="domain" description="TNase-like" evidence="4">
    <location>
        <begin position="35"/>
        <end position="168"/>
    </location>
</feature>
<comment type="caution">
    <text evidence="5">The sequence shown here is derived from an EMBL/GenBank/DDBJ whole genome shotgun (WGS) entry which is preliminary data.</text>
</comment>
<dbReference type="PROSITE" id="PS01123">
    <property type="entry name" value="TNASE_1"/>
    <property type="match status" value="1"/>
</dbReference>
<dbReference type="InterPro" id="IPR035437">
    <property type="entry name" value="SNase_OB-fold_sf"/>
</dbReference>
<dbReference type="CDD" id="cd00175">
    <property type="entry name" value="SNc"/>
    <property type="match status" value="1"/>
</dbReference>
<evidence type="ECO:0000313" key="6">
    <source>
        <dbReference type="Proteomes" id="UP001589609"/>
    </source>
</evidence>
<proteinExistence type="predicted"/>
<keyword evidence="2" id="KW-0255">Endonuclease</keyword>
<dbReference type="SUPFAM" id="SSF50199">
    <property type="entry name" value="Staphylococcal nuclease"/>
    <property type="match status" value="1"/>
</dbReference>
<keyword evidence="6" id="KW-1185">Reference proteome</keyword>
<organism evidence="5 6">
    <name type="scientific">Ectobacillus funiculus</name>
    <dbReference type="NCBI Taxonomy" id="137993"/>
    <lineage>
        <taxon>Bacteria</taxon>
        <taxon>Bacillati</taxon>
        <taxon>Bacillota</taxon>
        <taxon>Bacilli</taxon>
        <taxon>Bacillales</taxon>
        <taxon>Bacillaceae</taxon>
        <taxon>Ectobacillus</taxon>
    </lineage>
</organism>
<accession>A0ABV5WF39</accession>
<dbReference type="EMBL" id="JBHMAF010000065">
    <property type="protein sequence ID" value="MFB9759227.1"/>
    <property type="molecule type" value="Genomic_DNA"/>
</dbReference>
<dbReference type="Proteomes" id="UP001589609">
    <property type="component" value="Unassembled WGS sequence"/>
</dbReference>
<protein>
    <submittedName>
        <fullName evidence="5">Thermonuclease family protein</fullName>
    </submittedName>
</protein>
<dbReference type="InterPro" id="IPR002071">
    <property type="entry name" value="Thermonucl_AS"/>
</dbReference>